<sequence>MIFSPCLPESNQAREQQLTAFCQLHERCYVMTGVAGRRIHYVEYEQPGRPLLIISPGRLEAAFKHREQAMDFWHQGYHVVAIDHRGQGLSQRFFDHPQLGHMDDFDNAAIDLLTLTKRCNPTGLPVFVLAHSMGASIVLRALQIQPDCFAAAAMTAPMLSLNLPLPSSILKFWLGWKSWRDLSQWRQHKRTPRYATTSRQHYVASPFIDNPLTHSQLRYQWFRELYERQHNLQLGGPTHGWIEQAIVMMQRIQENSDRIETPLLIATAGNDTVVTHSGTERLRRTLSERGMAVNWYQSTFSKHEMLQENDDIRTPLIAAILEHFSRYSDR</sequence>
<dbReference type="Proteomes" id="UP001165393">
    <property type="component" value="Unassembled WGS sequence"/>
</dbReference>
<dbReference type="InterPro" id="IPR022742">
    <property type="entry name" value="Hydrolase_4"/>
</dbReference>
<dbReference type="PANTHER" id="PTHR11614">
    <property type="entry name" value="PHOSPHOLIPASE-RELATED"/>
    <property type="match status" value="1"/>
</dbReference>
<feature type="domain" description="Serine aminopeptidase S33" evidence="1">
    <location>
        <begin position="49"/>
        <end position="310"/>
    </location>
</feature>
<evidence type="ECO:0000259" key="1">
    <source>
        <dbReference type="Pfam" id="PF12146"/>
    </source>
</evidence>
<dbReference type="RefSeq" id="WP_251262529.1">
    <property type="nucleotide sequence ID" value="NZ_JAMQGP010000008.1"/>
</dbReference>
<reference evidence="2 3" key="1">
    <citation type="journal article" date="2013" name="Antonie Van Leeuwenhoek">
        <title>Echinimonas agarilytica gen. nov., sp. nov., a new gammaproteobacterium isolated from the sea urchin Strongylocentrotus intermedius.</title>
        <authorList>
            <person name="Nedashkovskaya O.I."/>
            <person name="Stenkova A.M."/>
            <person name="Zhukova N.V."/>
            <person name="Van Trappen S."/>
            <person name="Lee J.S."/>
            <person name="Kim S.B."/>
        </authorList>
    </citation>
    <scope>NUCLEOTIDE SEQUENCE [LARGE SCALE GENOMIC DNA]</scope>
    <source>
        <strain evidence="2 3">KMM 6351</strain>
    </source>
</reference>
<dbReference type="SUPFAM" id="SSF53474">
    <property type="entry name" value="alpha/beta-Hydrolases"/>
    <property type="match status" value="1"/>
</dbReference>
<dbReference type="AlphaFoldDB" id="A0AA42B9E2"/>
<organism evidence="2 3">
    <name type="scientific">Echinimonas agarilytica</name>
    <dbReference type="NCBI Taxonomy" id="1215918"/>
    <lineage>
        <taxon>Bacteria</taxon>
        <taxon>Pseudomonadati</taxon>
        <taxon>Pseudomonadota</taxon>
        <taxon>Gammaproteobacteria</taxon>
        <taxon>Alteromonadales</taxon>
        <taxon>Echinimonadaceae</taxon>
        <taxon>Echinimonas</taxon>
    </lineage>
</organism>
<evidence type="ECO:0000313" key="3">
    <source>
        <dbReference type="Proteomes" id="UP001165393"/>
    </source>
</evidence>
<protein>
    <submittedName>
        <fullName evidence="2">Alpha/beta fold hydrolase</fullName>
    </submittedName>
</protein>
<comment type="caution">
    <text evidence="2">The sequence shown here is derived from an EMBL/GenBank/DDBJ whole genome shotgun (WGS) entry which is preliminary data.</text>
</comment>
<accession>A0AA42B9E2</accession>
<dbReference type="InterPro" id="IPR051044">
    <property type="entry name" value="MAG_DAG_Lipase"/>
</dbReference>
<dbReference type="GO" id="GO:0016787">
    <property type="term" value="F:hydrolase activity"/>
    <property type="evidence" value="ECO:0007669"/>
    <property type="project" value="UniProtKB-KW"/>
</dbReference>
<dbReference type="EMBL" id="JAMQGP010000008">
    <property type="protein sequence ID" value="MCM2681056.1"/>
    <property type="molecule type" value="Genomic_DNA"/>
</dbReference>
<keyword evidence="3" id="KW-1185">Reference proteome</keyword>
<proteinExistence type="predicted"/>
<dbReference type="Pfam" id="PF12146">
    <property type="entry name" value="Hydrolase_4"/>
    <property type="match status" value="1"/>
</dbReference>
<name>A0AA42B9E2_9GAMM</name>
<evidence type="ECO:0000313" key="2">
    <source>
        <dbReference type="EMBL" id="MCM2681056.1"/>
    </source>
</evidence>
<keyword evidence="2" id="KW-0378">Hydrolase</keyword>
<dbReference type="Gene3D" id="3.40.50.1820">
    <property type="entry name" value="alpha/beta hydrolase"/>
    <property type="match status" value="1"/>
</dbReference>
<gene>
    <name evidence="2" type="ORF">NAF29_15480</name>
</gene>
<dbReference type="InterPro" id="IPR029058">
    <property type="entry name" value="AB_hydrolase_fold"/>
</dbReference>